<dbReference type="PROSITE" id="PS50835">
    <property type="entry name" value="IG_LIKE"/>
    <property type="match status" value="2"/>
</dbReference>
<dbReference type="InParanoid" id="A0A3Q3GQL6"/>
<keyword evidence="1" id="KW-0472">Membrane</keyword>
<dbReference type="GeneTree" id="ENSGT01150000286924"/>
<reference evidence="3" key="1">
    <citation type="submission" date="2025-08" db="UniProtKB">
        <authorList>
            <consortium name="Ensembl"/>
        </authorList>
    </citation>
    <scope>IDENTIFICATION</scope>
</reference>
<dbReference type="Gene3D" id="2.60.40.10">
    <property type="entry name" value="Immunoglobulins"/>
    <property type="match status" value="4"/>
</dbReference>
<accession>A0A3Q3GQL6</accession>
<name>A0A3Q3GQL6_9LABR</name>
<reference evidence="3" key="2">
    <citation type="submission" date="2025-09" db="UniProtKB">
        <authorList>
            <consortium name="Ensembl"/>
        </authorList>
    </citation>
    <scope>IDENTIFICATION</scope>
</reference>
<dbReference type="SMART" id="SM00409">
    <property type="entry name" value="IG"/>
    <property type="match status" value="3"/>
</dbReference>
<keyword evidence="1" id="KW-0812">Transmembrane</keyword>
<proteinExistence type="predicted"/>
<dbReference type="PANTHER" id="PTHR46484">
    <property type="entry name" value="SI:CH211-171H4.5-RELATED"/>
    <property type="match status" value="1"/>
</dbReference>
<keyword evidence="4" id="KW-1185">Reference proteome</keyword>
<feature type="domain" description="Ig-like" evidence="2">
    <location>
        <begin position="182"/>
        <end position="274"/>
    </location>
</feature>
<dbReference type="OrthoDB" id="25840at2759"/>
<sequence length="600" mass="66468">MKHSNFPSFSPLVHPSFCLHWYSRVAVMHVDPVFLVCPLVFAAALWGAVQTASPVPSVPDHVQAQVGSCVVIPCSFTPLVPHPLRGRKERVDVRLRFRGGGHFFPLRSTAYNSEDRDQVSRDFQGRTSLFGRIADGDCSVKIERISQDDSRVFEMALKRGDDLLWGKPRSFNLDVAETLEAPVISGMLSATEGQLVTLNCSVSYHCPSRPPALQWRWERGAQLNSTGPGEVQTLHLQPEPDRLVLLASLSFTVSHQVKPKLRCEVSYPGAKTLASFRELHVTFSPKDVVVQVQSLTVHEGGSALLVCSCKADPPASEYRWSYTQHGHTVYLHQRTHVVRVFNVTRDMKVRCSAQNLIGRGESRLTALNIQYKPVILRLSSTCAVENLLVLCRCSVDSNPKPAVTWSVNGTVPPHDYNVSATSEPGVLTATLMGRMDKPQTVICFAVNALGNDSLVLLQGGQDTAPLLWLVIPVVAVCLVFFLLSLCLYCCRKRAEKHVLSRRPAVYPGGIYQDQMPLYINCTEVTHIYTNGSYQLVYQNCTPLFVHTKQMRPMARRGGERRRAGEVGGLERQAGLGVRGLREVQGTTVADAETAIYLEIL</sequence>
<dbReference type="InterPro" id="IPR007110">
    <property type="entry name" value="Ig-like_dom"/>
</dbReference>
<feature type="transmembrane region" description="Helical" evidence="1">
    <location>
        <begin position="466"/>
        <end position="490"/>
    </location>
</feature>
<dbReference type="Proteomes" id="UP000261660">
    <property type="component" value="Unplaced"/>
</dbReference>
<organism evidence="3 4">
    <name type="scientific">Labrus bergylta</name>
    <name type="common">ballan wrasse</name>
    <dbReference type="NCBI Taxonomy" id="56723"/>
    <lineage>
        <taxon>Eukaryota</taxon>
        <taxon>Metazoa</taxon>
        <taxon>Chordata</taxon>
        <taxon>Craniata</taxon>
        <taxon>Vertebrata</taxon>
        <taxon>Euteleostomi</taxon>
        <taxon>Actinopterygii</taxon>
        <taxon>Neopterygii</taxon>
        <taxon>Teleostei</taxon>
        <taxon>Neoteleostei</taxon>
        <taxon>Acanthomorphata</taxon>
        <taxon>Eupercaria</taxon>
        <taxon>Labriformes</taxon>
        <taxon>Labridae</taxon>
        <taxon>Labrus</taxon>
    </lineage>
</organism>
<dbReference type="STRING" id="56723.ENSLBEP00000032768"/>
<dbReference type="Ensembl" id="ENSLBET00000034228.1">
    <property type="protein sequence ID" value="ENSLBEP00000032768.1"/>
    <property type="gene ID" value="ENSLBEG00000024690.1"/>
</dbReference>
<dbReference type="PANTHER" id="PTHR46484:SF3">
    <property type="entry name" value="MYELIN-ASSOCIATED GLYCOPROTEIN-LIKE"/>
    <property type="match status" value="1"/>
</dbReference>
<dbReference type="InterPro" id="IPR003599">
    <property type="entry name" value="Ig_sub"/>
</dbReference>
<keyword evidence="1" id="KW-1133">Transmembrane helix</keyword>
<evidence type="ECO:0000256" key="1">
    <source>
        <dbReference type="SAM" id="Phobius"/>
    </source>
</evidence>
<evidence type="ECO:0000313" key="3">
    <source>
        <dbReference type="Ensembl" id="ENSLBEP00000032768.1"/>
    </source>
</evidence>
<protein>
    <submittedName>
        <fullName evidence="3">Sialoadhesin-like</fullName>
    </submittedName>
</protein>
<evidence type="ECO:0000313" key="4">
    <source>
        <dbReference type="Proteomes" id="UP000261660"/>
    </source>
</evidence>
<evidence type="ECO:0000259" key="2">
    <source>
        <dbReference type="PROSITE" id="PS50835"/>
    </source>
</evidence>
<dbReference type="SUPFAM" id="SSF48726">
    <property type="entry name" value="Immunoglobulin"/>
    <property type="match status" value="3"/>
</dbReference>
<feature type="domain" description="Ig-like" evidence="2">
    <location>
        <begin position="285"/>
        <end position="368"/>
    </location>
</feature>
<dbReference type="CDD" id="cd00096">
    <property type="entry name" value="Ig"/>
    <property type="match status" value="1"/>
</dbReference>
<dbReference type="InterPro" id="IPR013783">
    <property type="entry name" value="Ig-like_fold"/>
</dbReference>
<dbReference type="AlphaFoldDB" id="A0A3Q3GQL6"/>
<dbReference type="InterPro" id="IPR036179">
    <property type="entry name" value="Ig-like_dom_sf"/>
</dbReference>